<evidence type="ECO:0008006" key="2">
    <source>
        <dbReference type="Google" id="ProtNLM"/>
    </source>
</evidence>
<evidence type="ECO:0000313" key="1">
    <source>
        <dbReference type="EMBL" id="GAH84024.1"/>
    </source>
</evidence>
<name>X1K195_9ZZZZ</name>
<dbReference type="Pfam" id="PF01650">
    <property type="entry name" value="Peptidase_C13"/>
    <property type="match status" value="1"/>
</dbReference>
<proteinExistence type="predicted"/>
<reference evidence="1" key="1">
    <citation type="journal article" date="2014" name="Front. Microbiol.">
        <title>High frequency of phylogenetically diverse reductive dehalogenase-homologous genes in deep subseafloor sedimentary metagenomes.</title>
        <authorList>
            <person name="Kawai M."/>
            <person name="Futagami T."/>
            <person name="Toyoda A."/>
            <person name="Takaki Y."/>
            <person name="Nishi S."/>
            <person name="Hori S."/>
            <person name="Arai W."/>
            <person name="Tsubouchi T."/>
            <person name="Morono Y."/>
            <person name="Uchiyama I."/>
            <person name="Ito T."/>
            <person name="Fujiyama A."/>
            <person name="Inagaki F."/>
            <person name="Takami H."/>
        </authorList>
    </citation>
    <scope>NUCLEOTIDE SEQUENCE</scope>
    <source>
        <strain evidence="1">Expedition CK06-06</strain>
    </source>
</reference>
<dbReference type="EMBL" id="BARU01037058">
    <property type="protein sequence ID" value="GAH84024.1"/>
    <property type="molecule type" value="Genomic_DNA"/>
</dbReference>
<protein>
    <recommendedName>
        <fullName evidence="2">Caspase family p20 domain-containing protein</fullName>
    </recommendedName>
</protein>
<comment type="caution">
    <text evidence="1">The sequence shown here is derived from an EMBL/GenBank/DDBJ whole genome shotgun (WGS) entry which is preliminary data.</text>
</comment>
<dbReference type="AlphaFoldDB" id="X1K195"/>
<organism evidence="1">
    <name type="scientific">marine sediment metagenome</name>
    <dbReference type="NCBI Taxonomy" id="412755"/>
    <lineage>
        <taxon>unclassified sequences</taxon>
        <taxon>metagenomes</taxon>
        <taxon>ecological metagenomes</taxon>
    </lineage>
</organism>
<sequence>KNIHLETKMYEGIEWIGKMSTDEDLVIIHISAHGISIIGEKRTGYGIKLDKDYSYSDVNKFIDVLDKRYRHLILIVDACYSGGFIEACQKDYRWIITACEENEYEYGNKMKLLLRRFSPDELSKTLFTHNMIKALKNLKTKYGPKYGMVPLGEAFINSKATLLQRLKAGGVKRPHPRAYFPYNMNLFIRTAK</sequence>
<dbReference type="Gene3D" id="3.40.50.1460">
    <property type="match status" value="1"/>
</dbReference>
<dbReference type="InterPro" id="IPR001096">
    <property type="entry name" value="Peptidase_C13"/>
</dbReference>
<accession>X1K195</accession>
<dbReference type="GO" id="GO:0006508">
    <property type="term" value="P:proteolysis"/>
    <property type="evidence" value="ECO:0007669"/>
    <property type="project" value="InterPro"/>
</dbReference>
<feature type="non-terminal residue" evidence="1">
    <location>
        <position position="1"/>
    </location>
</feature>
<gene>
    <name evidence="1" type="ORF">S03H2_57794</name>
</gene>
<dbReference type="GO" id="GO:0008233">
    <property type="term" value="F:peptidase activity"/>
    <property type="evidence" value="ECO:0007669"/>
    <property type="project" value="InterPro"/>
</dbReference>